<dbReference type="Gene3D" id="3.40.50.280">
    <property type="entry name" value="Cobalamin-binding domain"/>
    <property type="match status" value="1"/>
</dbReference>
<feature type="binding site" evidence="22 24">
    <location>
        <position position="308"/>
    </location>
    <ligand>
        <name>Zn(2+)</name>
        <dbReference type="ChEBI" id="CHEBI:29105"/>
    </ligand>
</feature>
<dbReference type="SUPFAM" id="SSF52242">
    <property type="entry name" value="Cobalamin (vitamin B12)-binding domain"/>
    <property type="match status" value="1"/>
</dbReference>
<dbReference type="GO" id="GO:0031419">
    <property type="term" value="F:cobalamin binding"/>
    <property type="evidence" value="ECO:0007669"/>
    <property type="project" value="UniProtKB-UniRule"/>
</dbReference>
<keyword evidence="13 21" id="KW-0479">Metal-binding</keyword>
<evidence type="ECO:0000256" key="7">
    <source>
        <dbReference type="ARBA" id="ARBA00013998"/>
    </source>
</evidence>
<dbReference type="CDD" id="cd02069">
    <property type="entry name" value="methionine_synthase_B12_BD"/>
    <property type="match status" value="1"/>
</dbReference>
<dbReference type="FunFam" id="3.40.50.280:FF:000001">
    <property type="entry name" value="Methionine synthase"/>
    <property type="match status" value="1"/>
</dbReference>
<evidence type="ECO:0000256" key="2">
    <source>
        <dbReference type="ARBA" id="ARBA00001947"/>
    </source>
</evidence>
<evidence type="ECO:0000256" key="19">
    <source>
        <dbReference type="ARBA" id="ARBA00031040"/>
    </source>
</evidence>
<dbReference type="FunFam" id="3.20.20.330:FF:000001">
    <property type="entry name" value="Methionine synthase"/>
    <property type="match status" value="1"/>
</dbReference>
<dbReference type="PANTHER" id="PTHR45833:SF1">
    <property type="entry name" value="METHIONINE SYNTHASE"/>
    <property type="match status" value="1"/>
</dbReference>
<evidence type="ECO:0000256" key="14">
    <source>
        <dbReference type="ARBA" id="ARBA00022737"/>
    </source>
</evidence>
<dbReference type="InterPro" id="IPR011005">
    <property type="entry name" value="Dihydropteroate_synth-like_sf"/>
</dbReference>
<evidence type="ECO:0000256" key="3">
    <source>
        <dbReference type="ARBA" id="ARBA00001956"/>
    </source>
</evidence>
<feature type="binding site" description="axial binding residue" evidence="22">
    <location>
        <position position="760"/>
    </location>
    <ligand>
        <name>methylcob(III)alamin</name>
        <dbReference type="ChEBI" id="CHEBI:28115"/>
    </ligand>
    <ligandPart>
        <name>Co</name>
        <dbReference type="ChEBI" id="CHEBI:27638"/>
    </ligandPart>
</feature>
<comment type="cofactor">
    <cofactor evidence="3 21 22">
        <name>methylcob(III)alamin</name>
        <dbReference type="ChEBI" id="CHEBI:28115"/>
    </cofactor>
</comment>
<dbReference type="NCBIfam" id="NF007024">
    <property type="entry name" value="PRK09490.1"/>
    <property type="match status" value="1"/>
</dbReference>
<feature type="domain" description="Pterin-binding" evidence="26">
    <location>
        <begin position="354"/>
        <end position="615"/>
    </location>
</feature>
<dbReference type="InterPro" id="IPR000489">
    <property type="entry name" value="Pterin-binding_dom"/>
</dbReference>
<dbReference type="Gene3D" id="3.10.196.10">
    <property type="entry name" value="Vitamin B12-dependent methionine synthase, activation domain"/>
    <property type="match status" value="1"/>
</dbReference>
<dbReference type="SUPFAM" id="SSF51717">
    <property type="entry name" value="Dihydropteroate synthetase-like"/>
    <property type="match status" value="1"/>
</dbReference>
<dbReference type="PATRIC" id="fig|1249627.3.peg.313"/>
<evidence type="ECO:0000256" key="20">
    <source>
        <dbReference type="NCBIfam" id="TIGR02082"/>
    </source>
</evidence>
<dbReference type="InterPro" id="IPR036724">
    <property type="entry name" value="Cobalamin-bd_sf"/>
</dbReference>
<dbReference type="OrthoDB" id="9803687at2"/>
<keyword evidence="17 21" id="KW-0170">Cobalt</keyword>
<organism evidence="30 31">
    <name type="scientific">Imhoffiella purpurea</name>
    <dbReference type="NCBI Taxonomy" id="1249627"/>
    <lineage>
        <taxon>Bacteria</taxon>
        <taxon>Pseudomonadati</taxon>
        <taxon>Pseudomonadota</taxon>
        <taxon>Gammaproteobacteria</taxon>
        <taxon>Chromatiales</taxon>
        <taxon>Chromatiaceae</taxon>
        <taxon>Imhoffiella</taxon>
    </lineage>
</organism>
<dbReference type="InterPro" id="IPR011822">
    <property type="entry name" value="MetH"/>
</dbReference>
<evidence type="ECO:0000256" key="12">
    <source>
        <dbReference type="ARBA" id="ARBA00022691"/>
    </source>
</evidence>
<evidence type="ECO:0000256" key="5">
    <source>
        <dbReference type="ARBA" id="ARBA00010398"/>
    </source>
</evidence>
<dbReference type="InterPro" id="IPR003726">
    <property type="entry name" value="HCY_dom"/>
</dbReference>
<feature type="binding site" evidence="23">
    <location>
        <position position="805"/>
    </location>
    <ligand>
        <name>methylcob(III)alamin</name>
        <dbReference type="ChEBI" id="CHEBI:28115"/>
    </ligand>
</feature>
<dbReference type="Gene3D" id="3.20.20.20">
    <property type="entry name" value="Dihydropteroate synthase-like"/>
    <property type="match status" value="1"/>
</dbReference>
<dbReference type="eggNOG" id="COG0646">
    <property type="taxonomic scope" value="Bacteria"/>
</dbReference>
<dbReference type="GO" id="GO:0032259">
    <property type="term" value="P:methylation"/>
    <property type="evidence" value="ECO:0007669"/>
    <property type="project" value="UniProtKB-KW"/>
</dbReference>
<evidence type="ECO:0000313" key="31">
    <source>
        <dbReference type="Proteomes" id="UP000019460"/>
    </source>
</evidence>
<evidence type="ECO:0000259" key="25">
    <source>
        <dbReference type="PROSITE" id="PS50970"/>
    </source>
</evidence>
<evidence type="ECO:0000256" key="13">
    <source>
        <dbReference type="ARBA" id="ARBA00022723"/>
    </source>
</evidence>
<feature type="binding site" evidence="23">
    <location>
        <begin position="1214"/>
        <end position="1215"/>
    </location>
    <ligand>
        <name>S-adenosyl-L-methionine</name>
        <dbReference type="ChEBI" id="CHEBI:59789"/>
    </ligand>
</feature>
<dbReference type="InterPro" id="IPR036594">
    <property type="entry name" value="Meth_synthase_dom"/>
</dbReference>
<dbReference type="AlphaFoldDB" id="W9VC64"/>
<feature type="binding site" evidence="23">
    <location>
        <position position="968"/>
    </location>
    <ligand>
        <name>S-adenosyl-L-methionine</name>
        <dbReference type="ChEBI" id="CHEBI:59789"/>
    </ligand>
</feature>
<dbReference type="InterPro" id="IPR006158">
    <property type="entry name" value="Cobalamin-bd"/>
</dbReference>
<evidence type="ECO:0000256" key="15">
    <source>
        <dbReference type="ARBA" id="ARBA00022833"/>
    </source>
</evidence>
<feature type="domain" description="B12-binding N-terminal" evidence="29">
    <location>
        <begin position="647"/>
        <end position="741"/>
    </location>
</feature>
<keyword evidence="12 21" id="KW-0949">S-adenosyl-L-methionine</keyword>
<feature type="binding site" evidence="22 24">
    <location>
        <position position="245"/>
    </location>
    <ligand>
        <name>Zn(2+)</name>
        <dbReference type="ChEBI" id="CHEBI:29105"/>
    </ligand>
</feature>
<dbReference type="InterPro" id="IPR036589">
    <property type="entry name" value="HCY_dom_sf"/>
</dbReference>
<evidence type="ECO:0000259" key="27">
    <source>
        <dbReference type="PROSITE" id="PS50974"/>
    </source>
</evidence>
<dbReference type="UniPathway" id="UPA00051">
    <property type="reaction ID" value="UER00081"/>
</dbReference>
<dbReference type="InterPro" id="IPR050554">
    <property type="entry name" value="Met_Synthase/Corrinoid"/>
</dbReference>
<name>W9VC64_9GAMM</name>
<evidence type="ECO:0000256" key="17">
    <source>
        <dbReference type="ARBA" id="ARBA00023285"/>
    </source>
</evidence>
<sequence length="1252" mass="137397">MTDSNALIRERLERSILILDGAMGTMIQRHGLTEADYRGERFADWPSDLKGNNDLLVLTRPDVIEGIHREYLEAGADIIETNSFNATRVAMADYGMEDLSYEINVAAARLARRAADAIATQDRPRFVAGVLGPTNRTASISPDVNDPGKRNIDFDTLVAAYSESTRGLIEGGADIILIETIFDTLNAKAAIFAVRQVFDEDGVERPIMISGTITDQSGRTLTGQTTEAFYNSLRHADPLSIGLNCALGPYELRQYVEELSRIAECRVSTHPNAGLPNELGGYDLGPEEMATEIAEWARSGFLNIIGGCCGTTPDHIRAIAAAVEGMTPRPLPDIQPACRLSGLEPFNIGADALFVNVGERTNVTGSARFKRLIKEGDYDTALSVAQEQVENGAQVIDVNMDEGLLDAVAAMRRFLNLVAAEPEIAKVPVMIDSSKWEVIETGLKCVQGKPIVNSISLKEGEEKFLREARLCRRYGAAVIVMAFDEVGQADTQARKIEICTRAYKILTEQVGFPAEDIIFDPNIFAVATGIEEHDNYAVDFIEAVREIKRTLPHAKVSGGVSNVSFSFRGNNPVREAIHAVFLYHAIKAGMDMGIVNAGQLAIYDDLPEELREAVEDVILNRREDGTERLIDIAPKYKGDGAVETAAAEQEWRGWPVEERLKHALVKGITDYVDADTEEARQALGRPLLVIEGPLMAGMNHVGDLFGEGKMFLPQVVKSARVMKKAVAYLFPFLEAEKAASGEAAKSNGRILMATVKGDVHDIGKNIVGVVLQCNSYEVIDIGVMVPADTILQRAREENVDIIGLSGLITPSLDEMVHVAKEMERSGMDMPLLIGGATTSKLHTAIKIAPQREAPVIYVPDASRAVGVASNLLSDELRPGYVASIREDYARVRAEREGRGTTRKSMPIADARANRVPIDWSTYTPPRPALLEEGVSESAPWRLQLEPAGGGVIATIADFPLDDLVRCIDWLPFFNAWELAHKSFPEILDDAVIGEEARKLYADAQTFMERLVNERWLEARAVLAFFPANSAGADDIALYADASRGETRAMLHHLRQQMPRDAAKNQANFCLSDFVAPVGQDDWIGAFALTAGIGIDEHLARFEADHDDYGAIMLKSLADRLAEAFAERLHQLVRTRYWGYAPDESLDNEALIAEKYQGIRPAPGYAACPDHTEKGTLWELLEPDRRVGITLTENFAMLPTAAVSGWYFSHPEARYFGTGKIQKDQVEDYAARKGMTLAEAERWLAPVLGYDPA</sequence>
<dbReference type="InterPro" id="IPR033706">
    <property type="entry name" value="Met_synthase_B12-bd"/>
</dbReference>
<comment type="domain">
    <text evidence="21">Modular enzyme with four functionally distinct domains. The isolated Hcy-binding domain catalyzes methyl transfer from free methylcobalamin to homocysteine. The Hcy-binding domain in association with the pterin-binding domain catalyzes the methylation of cob(I)alamin by methyltetrahydrofolate and the methylation of homocysteine. The B12-binding domain binds the cofactor. The AdoMet activation domain binds S-adenosyl-L-methionine. Under aerobic conditions cob(I)alamin can be converted to inactive cob(II)alamin. Reductive methylation by S-adenosyl-L-methionine and flavodoxin regenerates methylcobalamin.</text>
</comment>
<dbReference type="PROSITE" id="PS51332">
    <property type="entry name" value="B12_BINDING"/>
    <property type="match status" value="1"/>
</dbReference>
<evidence type="ECO:0000256" key="18">
    <source>
        <dbReference type="ARBA" id="ARBA00025552"/>
    </source>
</evidence>
<evidence type="ECO:0000256" key="4">
    <source>
        <dbReference type="ARBA" id="ARBA00005178"/>
    </source>
</evidence>
<dbReference type="Gene3D" id="1.10.1240.10">
    <property type="entry name" value="Methionine synthase domain"/>
    <property type="match status" value="1"/>
</dbReference>
<dbReference type="GO" id="GO:0008270">
    <property type="term" value="F:zinc ion binding"/>
    <property type="evidence" value="ECO:0007669"/>
    <property type="project" value="UniProtKB-UniRule"/>
</dbReference>
<evidence type="ECO:0000256" key="23">
    <source>
        <dbReference type="PIRSR" id="PIRSR000381-2"/>
    </source>
</evidence>
<comment type="catalytic activity">
    <reaction evidence="1 21">
        <text>(6S)-5-methyl-5,6,7,8-tetrahydrofolate + L-homocysteine = (6S)-5,6,7,8-tetrahydrofolate + L-methionine</text>
        <dbReference type="Rhea" id="RHEA:11172"/>
        <dbReference type="ChEBI" id="CHEBI:18608"/>
        <dbReference type="ChEBI" id="CHEBI:57453"/>
        <dbReference type="ChEBI" id="CHEBI:57844"/>
        <dbReference type="ChEBI" id="CHEBI:58199"/>
        <dbReference type="EC" id="2.1.1.13"/>
    </reaction>
</comment>
<accession>W9VC64</accession>
<dbReference type="GO" id="GO:0046653">
    <property type="term" value="P:tetrahydrofolate metabolic process"/>
    <property type="evidence" value="ECO:0007669"/>
    <property type="project" value="TreeGrafter"/>
</dbReference>
<evidence type="ECO:0000256" key="24">
    <source>
        <dbReference type="PROSITE-ProRule" id="PRU00333"/>
    </source>
</evidence>
<dbReference type="eggNOG" id="COG1410">
    <property type="taxonomic scope" value="Bacteria"/>
</dbReference>
<evidence type="ECO:0000256" key="8">
    <source>
        <dbReference type="ARBA" id="ARBA00022603"/>
    </source>
</evidence>
<comment type="cofactor">
    <cofactor evidence="2 21 24">
        <name>Zn(2+)</name>
        <dbReference type="ChEBI" id="CHEBI:29105"/>
    </cofactor>
</comment>
<dbReference type="InterPro" id="IPR003759">
    <property type="entry name" value="Cbl-bd_cap"/>
</dbReference>
<evidence type="ECO:0000259" key="29">
    <source>
        <dbReference type="PROSITE" id="PS51337"/>
    </source>
</evidence>
<dbReference type="Pfam" id="PF02574">
    <property type="entry name" value="S-methyl_trans"/>
    <property type="match status" value="1"/>
</dbReference>
<dbReference type="Gene3D" id="3.20.20.330">
    <property type="entry name" value="Homocysteine-binding-like domain"/>
    <property type="match status" value="1"/>
</dbReference>
<feature type="binding site" evidence="23">
    <location>
        <position position="691"/>
    </location>
    <ligand>
        <name>methylcob(III)alamin</name>
        <dbReference type="ChEBI" id="CHEBI:28115"/>
    </ligand>
</feature>
<feature type="domain" description="AdoMet activation" evidence="27">
    <location>
        <begin position="898"/>
        <end position="1252"/>
    </location>
</feature>
<proteinExistence type="inferred from homology"/>
<keyword evidence="15 21" id="KW-0862">Zinc</keyword>
<dbReference type="Gene3D" id="1.10.288.10">
    <property type="entry name" value="Cobalamin-dependent Methionine Synthase, domain 2"/>
    <property type="match status" value="1"/>
</dbReference>
<keyword evidence="16 21" id="KW-0486">Methionine biosynthesis</keyword>
<feature type="binding site" evidence="23">
    <location>
        <position position="1159"/>
    </location>
    <ligand>
        <name>S-adenosyl-L-methionine</name>
        <dbReference type="ChEBI" id="CHEBI:59789"/>
    </ligand>
</feature>
<dbReference type="EC" id="2.1.1.13" evidence="6 20"/>
<comment type="function">
    <text evidence="18 21">Catalyzes the transfer of a methyl group from methyl-cobalamin to homocysteine, yielding enzyme-bound cob(I)alamin and methionine. Subsequently, remethylates the cofactor using methyltetrahydrofolate.</text>
</comment>
<keyword evidence="8 21" id="KW-0489">Methyltransferase</keyword>
<feature type="domain" description="B12-binding" evidence="28">
    <location>
        <begin position="747"/>
        <end position="882"/>
    </location>
</feature>
<gene>
    <name evidence="30" type="ORF">D779_1852</name>
</gene>
<dbReference type="PROSITE" id="PS50970">
    <property type="entry name" value="HCY"/>
    <property type="match status" value="1"/>
</dbReference>
<dbReference type="Pfam" id="PF02310">
    <property type="entry name" value="B12-binding"/>
    <property type="match status" value="1"/>
</dbReference>
<feature type="binding site" evidence="22 24">
    <location>
        <position position="309"/>
    </location>
    <ligand>
        <name>Zn(2+)</name>
        <dbReference type="ChEBI" id="CHEBI:29105"/>
    </ligand>
</feature>
<feature type="binding site" evidence="23">
    <location>
        <position position="861"/>
    </location>
    <ligand>
        <name>methylcob(III)alamin</name>
        <dbReference type="ChEBI" id="CHEBI:28115"/>
    </ligand>
</feature>
<dbReference type="CDD" id="cd00740">
    <property type="entry name" value="MeTr"/>
    <property type="match status" value="1"/>
</dbReference>
<dbReference type="Proteomes" id="UP000019460">
    <property type="component" value="Unassembled WGS sequence"/>
</dbReference>
<keyword evidence="31" id="KW-1185">Reference proteome</keyword>
<dbReference type="GO" id="GO:0008705">
    <property type="term" value="F:methionine synthase activity"/>
    <property type="evidence" value="ECO:0007669"/>
    <property type="project" value="UniProtKB-UniRule"/>
</dbReference>
<evidence type="ECO:0000256" key="1">
    <source>
        <dbReference type="ARBA" id="ARBA00001700"/>
    </source>
</evidence>
<evidence type="ECO:0000256" key="10">
    <source>
        <dbReference type="ARBA" id="ARBA00022628"/>
    </source>
</evidence>
<dbReference type="SUPFAM" id="SSF56507">
    <property type="entry name" value="Methionine synthase activation domain-like"/>
    <property type="match status" value="1"/>
</dbReference>
<dbReference type="NCBIfam" id="TIGR02082">
    <property type="entry name" value="metH"/>
    <property type="match status" value="1"/>
</dbReference>
<dbReference type="PIRSF" id="PIRSF000381">
    <property type="entry name" value="MetH"/>
    <property type="match status" value="1"/>
</dbReference>
<keyword evidence="9 21" id="KW-0028">Amino-acid biosynthesis</keyword>
<dbReference type="FunFam" id="1.10.1240.10:FF:000001">
    <property type="entry name" value="Methionine synthase"/>
    <property type="match status" value="1"/>
</dbReference>
<dbReference type="PROSITE" id="PS51337">
    <property type="entry name" value="B12_BINDING_NTER"/>
    <property type="match status" value="1"/>
</dbReference>
<dbReference type="GO" id="GO:0005829">
    <property type="term" value="C:cytosol"/>
    <property type="evidence" value="ECO:0007669"/>
    <property type="project" value="TreeGrafter"/>
</dbReference>
<dbReference type="EMBL" id="AONC01000003">
    <property type="protein sequence ID" value="EXJ17029.1"/>
    <property type="molecule type" value="Genomic_DNA"/>
</dbReference>
<evidence type="ECO:0000256" key="22">
    <source>
        <dbReference type="PIRSR" id="PIRSR000381-1"/>
    </source>
</evidence>
<feature type="binding site" evidence="23">
    <location>
        <begin position="757"/>
        <end position="761"/>
    </location>
    <ligand>
        <name>methylcob(III)alamin</name>
        <dbReference type="ChEBI" id="CHEBI:28115"/>
    </ligand>
</feature>
<dbReference type="Pfam" id="PF02607">
    <property type="entry name" value="B12-binding_2"/>
    <property type="match status" value="1"/>
</dbReference>
<dbReference type="SUPFAM" id="SSF47644">
    <property type="entry name" value="Methionine synthase domain"/>
    <property type="match status" value="1"/>
</dbReference>
<reference evidence="30 31" key="1">
    <citation type="submission" date="2012-11" db="EMBL/GenBank/DDBJ databases">
        <title>Genome assembly of Thiorhodococcus sp. AK35.</title>
        <authorList>
            <person name="Nupur N."/>
            <person name="Khatri I."/>
            <person name="Subramanian S."/>
            <person name="Pinnaka A."/>
        </authorList>
    </citation>
    <scope>NUCLEOTIDE SEQUENCE [LARGE SCALE GENOMIC DNA]</scope>
    <source>
        <strain evidence="30 31">AK35</strain>
    </source>
</reference>
<comment type="pathway">
    <text evidence="4 21">Amino-acid biosynthesis; L-methionine biosynthesis via de novo pathway; L-methionine from L-homocysteine (MetH route): step 1/1.</text>
</comment>
<dbReference type="Pfam" id="PF00809">
    <property type="entry name" value="Pterin_bind"/>
    <property type="match status" value="1"/>
</dbReference>
<evidence type="ECO:0000256" key="16">
    <source>
        <dbReference type="ARBA" id="ARBA00023167"/>
    </source>
</evidence>
<dbReference type="SMART" id="SM01018">
    <property type="entry name" value="B12-binding_2"/>
    <property type="match status" value="1"/>
</dbReference>
<evidence type="ECO:0000256" key="11">
    <source>
        <dbReference type="ARBA" id="ARBA00022679"/>
    </source>
</evidence>
<evidence type="ECO:0000259" key="28">
    <source>
        <dbReference type="PROSITE" id="PS51332"/>
    </source>
</evidence>
<dbReference type="STRING" id="1249627.D779_1852"/>
<evidence type="ECO:0000256" key="6">
    <source>
        <dbReference type="ARBA" id="ARBA00012032"/>
    </source>
</evidence>
<dbReference type="Pfam" id="PF02965">
    <property type="entry name" value="Met_synt_B12"/>
    <property type="match status" value="1"/>
</dbReference>
<dbReference type="GO" id="GO:0050667">
    <property type="term" value="P:homocysteine metabolic process"/>
    <property type="evidence" value="ECO:0007669"/>
    <property type="project" value="TreeGrafter"/>
</dbReference>
<comment type="similarity">
    <text evidence="5">Belongs to the vitamin-B12 dependent methionine synthase family.</text>
</comment>
<protein>
    <recommendedName>
        <fullName evidence="7 20">Methionine synthase</fullName>
        <ecNumber evidence="6 20">2.1.1.13</ecNumber>
    </recommendedName>
    <alternativeName>
        <fullName evidence="19 21">5-methyltetrahydrofolate--homocysteine methyltransferase</fullName>
    </alternativeName>
</protein>
<keyword evidence="10 21" id="KW-0846">Cobalamin</keyword>
<comment type="caution">
    <text evidence="30">The sequence shown here is derived from an EMBL/GenBank/DDBJ whole genome shotgun (WGS) entry which is preliminary data.</text>
</comment>
<keyword evidence="14" id="KW-0677">Repeat</keyword>
<keyword evidence="11 21" id="KW-0808">Transferase</keyword>
<feature type="binding site" evidence="23">
    <location>
        <position position="809"/>
    </location>
    <ligand>
        <name>methylcob(III)alamin</name>
        <dbReference type="ChEBI" id="CHEBI:28115"/>
    </ligand>
</feature>
<evidence type="ECO:0000313" key="30">
    <source>
        <dbReference type="EMBL" id="EXJ17029.1"/>
    </source>
</evidence>
<dbReference type="InterPro" id="IPR037010">
    <property type="entry name" value="VitB12-dep_Met_synth_activ_sf"/>
</dbReference>
<evidence type="ECO:0000256" key="21">
    <source>
        <dbReference type="PIRNR" id="PIRNR000381"/>
    </source>
</evidence>
<dbReference type="RefSeq" id="WP_043748359.1">
    <property type="nucleotide sequence ID" value="NZ_AONC01000003.1"/>
</dbReference>
<dbReference type="InterPro" id="IPR004223">
    <property type="entry name" value="VitB12-dep_Met_synth_activ_dom"/>
</dbReference>
<evidence type="ECO:0000259" key="26">
    <source>
        <dbReference type="PROSITE" id="PS50972"/>
    </source>
</evidence>
<dbReference type="SUPFAM" id="SSF82282">
    <property type="entry name" value="Homocysteine S-methyltransferase"/>
    <property type="match status" value="1"/>
</dbReference>
<evidence type="ECO:0000256" key="9">
    <source>
        <dbReference type="ARBA" id="ARBA00022605"/>
    </source>
</evidence>
<dbReference type="PROSITE" id="PS50972">
    <property type="entry name" value="PTERIN_BINDING"/>
    <property type="match status" value="1"/>
</dbReference>
<dbReference type="PANTHER" id="PTHR45833">
    <property type="entry name" value="METHIONINE SYNTHASE"/>
    <property type="match status" value="1"/>
</dbReference>
<feature type="domain" description="Hcy-binding" evidence="25">
    <location>
        <begin position="5"/>
        <end position="323"/>
    </location>
</feature>
<dbReference type="PROSITE" id="PS50974">
    <property type="entry name" value="ADOMET_ACTIVATION"/>
    <property type="match status" value="1"/>
</dbReference>
<dbReference type="FunFam" id="3.20.20.20:FF:000002">
    <property type="entry name" value="Methionine synthase"/>
    <property type="match status" value="1"/>
</dbReference>